<feature type="compositionally biased region" description="Polar residues" evidence="1">
    <location>
        <begin position="49"/>
        <end position="73"/>
    </location>
</feature>
<reference evidence="2" key="1">
    <citation type="submission" date="2024-02" db="EMBL/GenBank/DDBJ databases">
        <title>Sediminibacterium planktonica sp. nov. and Sediminibacterium longus sp. nov., isolated from surface lake and river water.</title>
        <authorList>
            <person name="Watanabe K."/>
            <person name="Takemine S."/>
            <person name="Ishii Y."/>
            <person name="Ogata Y."/>
            <person name="Shindo C."/>
            <person name="Suda W."/>
        </authorList>
    </citation>
    <scope>NUCLEOTIDE SEQUENCE</scope>
    <source>
        <strain evidence="2">KACHI17</strain>
    </source>
</reference>
<proteinExistence type="predicted"/>
<feature type="region of interest" description="Disordered" evidence="1">
    <location>
        <begin position="44"/>
        <end position="89"/>
    </location>
</feature>
<evidence type="ECO:0000313" key="2">
    <source>
        <dbReference type="EMBL" id="BFG70278.1"/>
    </source>
</evidence>
<gene>
    <name evidence="2" type="ORF">KACHI17_11590</name>
</gene>
<dbReference type="AlphaFoldDB" id="A0AAT9GI65"/>
<organism evidence="2">
    <name type="scientific">Sediminibacterium sp. KACHI17</name>
    <dbReference type="NCBI Taxonomy" id="1751071"/>
    <lineage>
        <taxon>Bacteria</taxon>
        <taxon>Pseudomonadati</taxon>
        <taxon>Bacteroidota</taxon>
        <taxon>Chitinophagia</taxon>
        <taxon>Chitinophagales</taxon>
        <taxon>Chitinophagaceae</taxon>
        <taxon>Sediminibacterium</taxon>
    </lineage>
</organism>
<dbReference type="EMBL" id="AP029612">
    <property type="protein sequence ID" value="BFG70278.1"/>
    <property type="molecule type" value="Genomic_DNA"/>
</dbReference>
<protein>
    <recommendedName>
        <fullName evidence="3">DUF4367 domain-containing protein</fullName>
    </recommendedName>
</protein>
<name>A0AAT9GI65_9BACT</name>
<evidence type="ECO:0008006" key="3">
    <source>
        <dbReference type="Google" id="ProtNLM"/>
    </source>
</evidence>
<evidence type="ECO:0000256" key="1">
    <source>
        <dbReference type="SAM" id="MobiDB-lite"/>
    </source>
</evidence>
<dbReference type="RefSeq" id="WP_353550564.1">
    <property type="nucleotide sequence ID" value="NZ_AP029612.1"/>
</dbReference>
<accession>A0AAT9GI65</accession>
<sequence length="269" mass="30024">MKHKIWLSILLISGITLQQDLQAQGFLKKLKDKVEKKAEDILDKKTSDKTGNSIPSTGNTQVGNGPSAGSSKNGRPINKTGEGLKNSTVPDVLQQIQEADAAYDKQQFGEARFSIQQALLGVELQIGKSLLQSLPNEIKGLPKDSTEDRVMSTRYGWANLSIQRIYQKEDQQLSMLMGNNAMYSGMLDMYFGFAATQSNGETQNTKQIRIKGNKAIIQFEEREGYTVLMQLGQSGMITWKAINFQTEKEVMDAIHQFDIDHIKKTMGEN</sequence>